<gene>
    <name evidence="1" type="ORF">PPGU16_21560</name>
</gene>
<name>A0A7I8BLF3_9BURK</name>
<protein>
    <submittedName>
        <fullName evidence="1">Uncharacterized protein</fullName>
    </submittedName>
</protein>
<accession>A0A7I8BLF3</accession>
<dbReference type="Proteomes" id="UP000510888">
    <property type="component" value="Chromosome 1"/>
</dbReference>
<dbReference type="RefSeq" id="WP_180720019.1">
    <property type="nucleotide sequence ID" value="NZ_AP023174.1"/>
</dbReference>
<dbReference type="KEGG" id="plad:PPGU16_21560"/>
<evidence type="ECO:0000313" key="1">
    <source>
        <dbReference type="EMBL" id="BCF89089.1"/>
    </source>
</evidence>
<dbReference type="EMBL" id="AP023174">
    <property type="protein sequence ID" value="BCF89089.1"/>
    <property type="molecule type" value="Genomic_DNA"/>
</dbReference>
<keyword evidence="2" id="KW-1185">Reference proteome</keyword>
<dbReference type="AlphaFoldDB" id="A0A7I8BLF3"/>
<reference evidence="1 2" key="1">
    <citation type="journal article" date="2020" name="Genes (Basel)">
        <title>Genomic Comparison of Insect Gut Symbionts from Divergent Burkholderia Subclades.</title>
        <authorList>
            <person name="Takeshita K."/>
            <person name="Kikuchi Y."/>
        </authorList>
    </citation>
    <scope>NUCLEOTIDE SEQUENCE [LARGE SCALE GENOMIC DNA]</scope>
    <source>
        <strain evidence="1 2">PGU16</strain>
    </source>
</reference>
<sequence length="1252" mass="139521">MRWITALNLAHWADTLQARPNFPGLVADLIRATAVTVSDVRFPRGDKGQVRGFDGVLEAVGMPPYVPEGRSIWEFGVNSGAAAKAGADYLTRTGQVDEAVRREMTFVFVSPRTWDNPKEKLQDWVEAKRQLGEWRDVRYIDGSMLEDWLATCPAVAARWARYELGLLPALGVRSIDEFWDEYSNRFSPALVEDVLLAGRDTQSSELVEALRERGGRLAYAADTPDEVLAFAISAIRRAEPEVRYFIEARSLVVESEDAARQLVGKTGLIFLPRAQARKLAGSFLPYGPTVVSAGADEQRSNHTLLKRPDSSALGRAFVAMGLTEREGYDLARRCGRSLAVLARQRPSGTAETPEWMATGADALLPALLAGAWVSSSESDQKILCTLATHNDYESLEAPLRRLARFRDPPVDHVGDVWALRSSVDAFVYLGHLLGPEHLRRFRHAAQEVFSQLRPEPKADEVYNPVSVRKDAHSAWLREGMMTMLLHMAVLHEQAGFTVVGSTPQEFVNDLVRGLTGLASDHRLLASLQDNLALLAEAAPIPFLETLEHLLEGDAARIKPIFEEHKGLLTPRTYHVGLLWALETLAWDGRLLLQVALCLARLAEIDPGGTISNRPINSLRAIFLSWAPNTHAPGKERDAVLTHVVNAVPAIAWSLLVKLLPRFHDSSSPSAKPKFREFDEGEREVLTYRVVWESQATVVKLALAHVGQDPERWKTLIDAMGAFPFDAINSTLTALDVVLSSVAADVQYQIWDALRKTANRHRSFQNADWALRGEVLSLVDAVVQKFTPEDPLAQSAWLFDDWMPDYPTMVEAVGDPMAPIEDARSAAIRTILEAKGLVGLIEIAQRAKVPATVAAATQSLQLSRGQLVDLLRLAMERGEHFNSLCAVALAQGVSRFGTEFAHDFRNIVRTLTVTPSRTARLLTALDENLQSWTIVESFGQEINKAYWTEKRAFYVTGDTEELLFAVEQYATHGRPMAAIETAIRRLNELASDMLLRLLDGAVSEINNSTTQHGTMTAYYLEQVFDELEGRSDIPPMEHARREFAYLPFFHSRKKPLILHRLMTEQPTLFMEAVCAVFRSDHAEHSDVTEVEERRARAAYDLLEGIHILPGQVGNEVDVKILVQWCSEVRLLARNSGRVDVTDFRIGHMFAHSPASQLDHAWPHEAVRKAIEDIASEKLENGLMVERYNMRGVFSKAIGEGGNQERALAKQASDWARIMADAPRTAAMLRRVADGWMRDAEQEDIRAAKQALRD</sequence>
<organism evidence="1 2">
    <name type="scientific">Paraburkholderia largidicola</name>
    <dbReference type="NCBI Taxonomy" id="3014751"/>
    <lineage>
        <taxon>Bacteria</taxon>
        <taxon>Pseudomonadati</taxon>
        <taxon>Pseudomonadota</taxon>
        <taxon>Betaproteobacteria</taxon>
        <taxon>Burkholderiales</taxon>
        <taxon>Burkholderiaceae</taxon>
        <taxon>Paraburkholderia</taxon>
    </lineage>
</organism>
<proteinExistence type="predicted"/>
<evidence type="ECO:0000313" key="2">
    <source>
        <dbReference type="Proteomes" id="UP000510888"/>
    </source>
</evidence>